<accession>A0A814YI85</accession>
<feature type="compositionally biased region" description="Polar residues" evidence="1">
    <location>
        <begin position="203"/>
        <end position="216"/>
    </location>
</feature>
<feature type="region of interest" description="Disordered" evidence="1">
    <location>
        <begin position="365"/>
        <end position="388"/>
    </location>
</feature>
<dbReference type="SUPFAM" id="SSF46934">
    <property type="entry name" value="UBA-like"/>
    <property type="match status" value="1"/>
</dbReference>
<dbReference type="PROSITE" id="PS51140">
    <property type="entry name" value="CUE"/>
    <property type="match status" value="1"/>
</dbReference>
<dbReference type="InterPro" id="IPR009060">
    <property type="entry name" value="UBA-like_sf"/>
</dbReference>
<comment type="caution">
    <text evidence="3">The sequence shown here is derived from an EMBL/GenBank/DDBJ whole genome shotgun (WGS) entry which is preliminary data.</text>
</comment>
<dbReference type="PANTHER" id="PTHR13467">
    <property type="entry name" value="CUE DOMAIN CONTAINING PROTEIN 1"/>
    <property type="match status" value="1"/>
</dbReference>
<dbReference type="Gene3D" id="1.10.8.10">
    <property type="entry name" value="DNA helicase RuvA subunit, C-terminal domain"/>
    <property type="match status" value="1"/>
</dbReference>
<organism evidence="3 4">
    <name type="scientific">Adineta ricciae</name>
    <name type="common">Rotifer</name>
    <dbReference type="NCBI Taxonomy" id="249248"/>
    <lineage>
        <taxon>Eukaryota</taxon>
        <taxon>Metazoa</taxon>
        <taxon>Spiralia</taxon>
        <taxon>Gnathifera</taxon>
        <taxon>Rotifera</taxon>
        <taxon>Eurotatoria</taxon>
        <taxon>Bdelloidea</taxon>
        <taxon>Adinetida</taxon>
        <taxon>Adinetidae</taxon>
        <taxon>Adineta</taxon>
    </lineage>
</organism>
<dbReference type="SMART" id="SM00546">
    <property type="entry name" value="CUE"/>
    <property type="match status" value="1"/>
</dbReference>
<feature type="region of interest" description="Disordered" evidence="1">
    <location>
        <begin position="203"/>
        <end position="242"/>
    </location>
</feature>
<dbReference type="EMBL" id="CAJNOR010001975">
    <property type="protein sequence ID" value="CAF1229082.1"/>
    <property type="molecule type" value="Genomic_DNA"/>
</dbReference>
<evidence type="ECO:0000259" key="2">
    <source>
        <dbReference type="PROSITE" id="PS51140"/>
    </source>
</evidence>
<reference evidence="3" key="1">
    <citation type="submission" date="2021-02" db="EMBL/GenBank/DDBJ databases">
        <authorList>
            <person name="Nowell W R."/>
        </authorList>
    </citation>
    <scope>NUCLEOTIDE SEQUENCE</scope>
</reference>
<proteinExistence type="predicted"/>
<protein>
    <recommendedName>
        <fullName evidence="2">CUE domain-containing protein</fullName>
    </recommendedName>
</protein>
<evidence type="ECO:0000313" key="4">
    <source>
        <dbReference type="Proteomes" id="UP000663828"/>
    </source>
</evidence>
<name>A0A814YI85_ADIRI</name>
<dbReference type="PANTHER" id="PTHR13467:SF3">
    <property type="entry name" value="CUE DOMAIN-CONTAINING PROTEIN 1"/>
    <property type="match status" value="1"/>
</dbReference>
<feature type="compositionally biased region" description="Polar residues" evidence="1">
    <location>
        <begin position="90"/>
        <end position="116"/>
    </location>
</feature>
<dbReference type="InterPro" id="IPR003892">
    <property type="entry name" value="CUE"/>
</dbReference>
<dbReference type="AlphaFoldDB" id="A0A814YI85"/>
<sequence>MAASSRSATIVELKRMFSNLDSSVIESVLSANRGQVDVTIDQLLTMAIDTENQNNIHQAVPHTPLRQLPVVPNIYDDDPPPYPGHEREASASNHSTTMPSFPQSSTSLTPHSSENNDYAKQDLQVRRWKTSDGHYRTCYIGDLPDDFLRVKFLSKSELHHQSKHISGNFASECIDDDQLAVLFEDEAFINELRRNKDFLSTLQSDQGNRSISASTTKQRRSTNLLSSKPLPLPTPPTIETPKTPKVRATMLQNVLTQIEQGQTMKTSMVPEELVTQDEGYSYGKNNTERIPLPPAPLVAEFDPVRSESNEEFIGRLKHMGKNSMEKFTQLARRFSTRKEPAGANAGKYSKQPIITNTIDRQRLNNDFDSDDDPMSMNSNNPSRYLASI</sequence>
<feature type="domain" description="CUE" evidence="2">
    <location>
        <begin position="5"/>
        <end position="48"/>
    </location>
</feature>
<dbReference type="Pfam" id="PF02845">
    <property type="entry name" value="CUE"/>
    <property type="match status" value="1"/>
</dbReference>
<dbReference type="InterPro" id="IPR040192">
    <property type="entry name" value="CUEDC1"/>
</dbReference>
<feature type="region of interest" description="Disordered" evidence="1">
    <location>
        <begin position="74"/>
        <end position="120"/>
    </location>
</feature>
<evidence type="ECO:0000256" key="1">
    <source>
        <dbReference type="SAM" id="MobiDB-lite"/>
    </source>
</evidence>
<dbReference type="GO" id="GO:0043130">
    <property type="term" value="F:ubiquitin binding"/>
    <property type="evidence" value="ECO:0007669"/>
    <property type="project" value="InterPro"/>
</dbReference>
<evidence type="ECO:0000313" key="3">
    <source>
        <dbReference type="EMBL" id="CAF1229082.1"/>
    </source>
</evidence>
<gene>
    <name evidence="3" type="ORF">XAT740_LOCUS25125</name>
</gene>
<keyword evidence="4" id="KW-1185">Reference proteome</keyword>
<dbReference type="Proteomes" id="UP000663828">
    <property type="component" value="Unassembled WGS sequence"/>
</dbReference>